<dbReference type="PANTHER" id="PTHR12560">
    <property type="entry name" value="LONGEVITY ASSURANCE FACTOR 1 LAG1"/>
    <property type="match status" value="1"/>
</dbReference>
<name>A0A8B9LN67_ASTMX</name>
<feature type="transmembrane region" description="Helical" evidence="9">
    <location>
        <begin position="108"/>
        <end position="130"/>
    </location>
</feature>
<feature type="transmembrane region" description="Helical" evidence="9">
    <location>
        <begin position="150"/>
        <end position="169"/>
    </location>
</feature>
<organism evidence="11 12">
    <name type="scientific">Astyanax mexicanus</name>
    <name type="common">Blind cave fish</name>
    <name type="synonym">Astyanax fasciatus mexicanus</name>
    <dbReference type="NCBI Taxonomy" id="7994"/>
    <lineage>
        <taxon>Eukaryota</taxon>
        <taxon>Metazoa</taxon>
        <taxon>Chordata</taxon>
        <taxon>Craniata</taxon>
        <taxon>Vertebrata</taxon>
        <taxon>Euteleostomi</taxon>
        <taxon>Actinopterygii</taxon>
        <taxon>Neopterygii</taxon>
        <taxon>Teleostei</taxon>
        <taxon>Ostariophysi</taxon>
        <taxon>Characiformes</taxon>
        <taxon>Characoidei</taxon>
        <taxon>Acestrorhamphidae</taxon>
        <taxon>Acestrorhamphinae</taxon>
        <taxon>Astyanax</taxon>
    </lineage>
</organism>
<keyword evidence="4 9" id="KW-0812">Transmembrane</keyword>
<evidence type="ECO:0000256" key="8">
    <source>
        <dbReference type="SAM" id="MobiDB-lite"/>
    </source>
</evidence>
<dbReference type="InterPro" id="IPR006634">
    <property type="entry name" value="TLC-dom"/>
</dbReference>
<evidence type="ECO:0000259" key="10">
    <source>
        <dbReference type="SMART" id="SM00724"/>
    </source>
</evidence>
<evidence type="ECO:0000256" key="9">
    <source>
        <dbReference type="SAM" id="Phobius"/>
    </source>
</evidence>
<feature type="transmembrane region" description="Helical" evidence="9">
    <location>
        <begin position="242"/>
        <end position="269"/>
    </location>
</feature>
<comment type="subcellular location">
    <subcellularLocation>
        <location evidence="1">Membrane</location>
        <topology evidence="1">Multi-pass membrane protein</topology>
    </subcellularLocation>
</comment>
<evidence type="ECO:0000313" key="12">
    <source>
        <dbReference type="Proteomes" id="UP000694621"/>
    </source>
</evidence>
<feature type="region of interest" description="Disordered" evidence="8">
    <location>
        <begin position="284"/>
        <end position="309"/>
    </location>
</feature>
<dbReference type="SMART" id="SM00724">
    <property type="entry name" value="TLC"/>
    <property type="match status" value="1"/>
</dbReference>
<dbReference type="AlphaFoldDB" id="A0A8B9LN67"/>
<proteinExistence type="predicted"/>
<evidence type="ECO:0000256" key="5">
    <source>
        <dbReference type="ARBA" id="ARBA00022989"/>
    </source>
</evidence>
<reference evidence="11" key="1">
    <citation type="submission" date="2025-08" db="UniProtKB">
        <authorList>
            <consortium name="Ensembl"/>
        </authorList>
    </citation>
    <scope>IDENTIFICATION</scope>
</reference>
<keyword evidence="6 9" id="KW-0472">Membrane</keyword>
<dbReference type="Ensembl" id="ENSAMXT00005059054.1">
    <property type="protein sequence ID" value="ENSAMXP00005054605.1"/>
    <property type="gene ID" value="ENSAMXG00005024410.1"/>
</dbReference>
<evidence type="ECO:0000256" key="2">
    <source>
        <dbReference type="ARBA" id="ARBA00004760"/>
    </source>
</evidence>
<protein>
    <submittedName>
        <fullName evidence="11">Ceramide synthase 1</fullName>
    </submittedName>
</protein>
<feature type="transmembrane region" description="Helical" evidence="9">
    <location>
        <begin position="181"/>
        <end position="198"/>
    </location>
</feature>
<comment type="pathway">
    <text evidence="2">Lipid metabolism; sphingolipid metabolism.</text>
</comment>
<feature type="transmembrane region" description="Helical" evidence="9">
    <location>
        <begin position="210"/>
        <end position="230"/>
    </location>
</feature>
<dbReference type="GO" id="GO:0016020">
    <property type="term" value="C:membrane"/>
    <property type="evidence" value="ECO:0007669"/>
    <property type="project" value="UniProtKB-SubCell"/>
</dbReference>
<dbReference type="GO" id="GO:0050291">
    <property type="term" value="F:sphingosine N-acyltransferase activity"/>
    <property type="evidence" value="ECO:0007669"/>
    <property type="project" value="InterPro"/>
</dbReference>
<comment type="catalytic activity">
    <reaction evidence="7">
        <text>sphinganine + octadecanoyl-CoA = N-(octadecanoyl)-sphinganine + CoA + H(+)</text>
        <dbReference type="Rhea" id="RHEA:36547"/>
        <dbReference type="ChEBI" id="CHEBI:15378"/>
        <dbReference type="ChEBI" id="CHEBI:57287"/>
        <dbReference type="ChEBI" id="CHEBI:57394"/>
        <dbReference type="ChEBI" id="CHEBI:57817"/>
        <dbReference type="ChEBI" id="CHEBI:67033"/>
    </reaction>
    <physiologicalReaction direction="left-to-right" evidence="7">
        <dbReference type="Rhea" id="RHEA:36548"/>
    </physiologicalReaction>
</comment>
<comment type="pathway">
    <text evidence="3">Sphingolipid metabolism.</text>
</comment>
<dbReference type="GO" id="GO:0046513">
    <property type="term" value="P:ceramide biosynthetic process"/>
    <property type="evidence" value="ECO:0007669"/>
    <property type="project" value="InterPro"/>
</dbReference>
<evidence type="ECO:0000256" key="4">
    <source>
        <dbReference type="ARBA" id="ARBA00022692"/>
    </source>
</evidence>
<keyword evidence="5 9" id="KW-1133">Transmembrane helix</keyword>
<dbReference type="Pfam" id="PF03798">
    <property type="entry name" value="TRAM_LAG1_CLN8"/>
    <property type="match status" value="1"/>
</dbReference>
<evidence type="ECO:0000256" key="3">
    <source>
        <dbReference type="ARBA" id="ARBA00004991"/>
    </source>
</evidence>
<evidence type="ECO:0000313" key="11">
    <source>
        <dbReference type="Ensembl" id="ENSAMXP00005054605.1"/>
    </source>
</evidence>
<feature type="compositionally biased region" description="Basic and acidic residues" evidence="8">
    <location>
        <begin position="296"/>
        <end position="309"/>
    </location>
</feature>
<dbReference type="PANTHER" id="PTHR12560:SF58">
    <property type="entry name" value="CERAMIDE SYNTHASE 1"/>
    <property type="match status" value="1"/>
</dbReference>
<dbReference type="InterPro" id="IPR016439">
    <property type="entry name" value="Lag1/Lac1-like"/>
</dbReference>
<feature type="domain" description="TLC" evidence="10">
    <location>
        <begin position="99"/>
        <end position="273"/>
    </location>
</feature>
<evidence type="ECO:0000256" key="7">
    <source>
        <dbReference type="ARBA" id="ARBA00049036"/>
    </source>
</evidence>
<sequence length="309" mass="35530">MEGSPAVSEGGGASLEPLTGFTELLSASYRAMLGALKECADCGLEPSARALREHAHLSPSEVALFFVCVVMWTELRRTLTAHVFEPFAWWCRIQPKDVAKLPESAWKLVFYTMSWSYSSYLLFFSSYTFFQDPPSVFYDWKSGMSVPTDIAIAYLIQGSFYGHSIYATVYMDAWRKDSKVMVLHHIITLALITFSYAFRSGQLSNLAFLFLYRFWFRLYWFPLKVLYASCISSQQTVPNIPFYLFFNTLLIALLIMNIYWFLFIVMFVVKVLTGQMKEVSDVREYEEENAQKPLQPKRDDNGHQDAGEG</sequence>
<evidence type="ECO:0000256" key="1">
    <source>
        <dbReference type="ARBA" id="ARBA00004141"/>
    </source>
</evidence>
<evidence type="ECO:0000256" key="6">
    <source>
        <dbReference type="ARBA" id="ARBA00023136"/>
    </source>
</evidence>
<accession>A0A8B9LN67</accession>
<dbReference type="Proteomes" id="UP000694621">
    <property type="component" value="Unplaced"/>
</dbReference>